<comment type="caution">
    <text evidence="1">The sequence shown here is derived from an EMBL/GenBank/DDBJ whole genome shotgun (WGS) entry which is preliminary data.</text>
</comment>
<evidence type="ECO:0000313" key="2">
    <source>
        <dbReference type="Proteomes" id="UP000094527"/>
    </source>
</evidence>
<name>A0A1D2MQ08_ORCCI</name>
<organism evidence="1 2">
    <name type="scientific">Orchesella cincta</name>
    <name type="common">Springtail</name>
    <name type="synonym">Podura cincta</name>
    <dbReference type="NCBI Taxonomy" id="48709"/>
    <lineage>
        <taxon>Eukaryota</taxon>
        <taxon>Metazoa</taxon>
        <taxon>Ecdysozoa</taxon>
        <taxon>Arthropoda</taxon>
        <taxon>Hexapoda</taxon>
        <taxon>Collembola</taxon>
        <taxon>Entomobryomorpha</taxon>
        <taxon>Entomobryoidea</taxon>
        <taxon>Orchesellidae</taxon>
        <taxon>Orchesellinae</taxon>
        <taxon>Orchesella</taxon>
    </lineage>
</organism>
<protein>
    <submittedName>
        <fullName evidence="1">Uncharacterized protein</fullName>
    </submittedName>
</protein>
<gene>
    <name evidence="1" type="ORF">Ocin01_11719</name>
</gene>
<accession>A0A1D2MQ08</accession>
<sequence length="65" mass="7435">MTSLCSPLRVVQHQQEAAGSSRDVFRCERFLHRIRRILALQDLYPAGDITDKDPANWDSEPTLIP</sequence>
<dbReference type="EMBL" id="LJIJ01000728">
    <property type="protein sequence ID" value="ODM94961.1"/>
    <property type="molecule type" value="Genomic_DNA"/>
</dbReference>
<keyword evidence="2" id="KW-1185">Reference proteome</keyword>
<dbReference type="AlphaFoldDB" id="A0A1D2MQ08"/>
<proteinExistence type="predicted"/>
<evidence type="ECO:0000313" key="1">
    <source>
        <dbReference type="EMBL" id="ODM94961.1"/>
    </source>
</evidence>
<dbReference type="Proteomes" id="UP000094527">
    <property type="component" value="Unassembled WGS sequence"/>
</dbReference>
<reference evidence="1 2" key="1">
    <citation type="journal article" date="2016" name="Genome Biol. Evol.">
        <title>Gene Family Evolution Reflects Adaptation to Soil Environmental Stressors in the Genome of the Collembolan Orchesella cincta.</title>
        <authorList>
            <person name="Faddeeva-Vakhrusheva A."/>
            <person name="Derks M.F."/>
            <person name="Anvar S.Y."/>
            <person name="Agamennone V."/>
            <person name="Suring W."/>
            <person name="Smit S."/>
            <person name="van Straalen N.M."/>
            <person name="Roelofs D."/>
        </authorList>
    </citation>
    <scope>NUCLEOTIDE SEQUENCE [LARGE SCALE GENOMIC DNA]</scope>
    <source>
        <tissue evidence="1">Mixed pool</tissue>
    </source>
</reference>